<dbReference type="STRING" id="1344003.SAMN05445060_3798"/>
<dbReference type="Pfam" id="PF09995">
    <property type="entry name" value="MPAB_Lcp_cat"/>
    <property type="match status" value="1"/>
</dbReference>
<dbReference type="PANTHER" id="PTHR36124">
    <property type="match status" value="1"/>
</dbReference>
<dbReference type="PANTHER" id="PTHR36124:SF1">
    <property type="entry name" value="ER-BOUND OXYGENASE MPAB_MPAB'_RUBBER OXYGENASE CATALYTIC DOMAIN-CONTAINING PROTEIN"/>
    <property type="match status" value="1"/>
</dbReference>
<evidence type="ECO:0000313" key="3">
    <source>
        <dbReference type="Proteomes" id="UP000186218"/>
    </source>
</evidence>
<evidence type="ECO:0000313" key="2">
    <source>
        <dbReference type="EMBL" id="SIS21646.1"/>
    </source>
</evidence>
<dbReference type="AlphaFoldDB" id="A0A1N7H9W2"/>
<accession>A0A1N7H9W2</accession>
<dbReference type="OrthoDB" id="836517at2"/>
<dbReference type="GO" id="GO:0016491">
    <property type="term" value="F:oxidoreductase activity"/>
    <property type="evidence" value="ECO:0007669"/>
    <property type="project" value="InterPro"/>
</dbReference>
<keyword evidence="3" id="KW-1185">Reference proteome</keyword>
<dbReference type="EMBL" id="FTNT01000013">
    <property type="protein sequence ID" value="SIS21646.1"/>
    <property type="molecule type" value="Genomic_DNA"/>
</dbReference>
<dbReference type="InterPro" id="IPR046366">
    <property type="entry name" value="MPAB"/>
</dbReference>
<feature type="domain" description="ER-bound oxygenase mpaB/mpaB'/Rubber oxygenase catalytic" evidence="1">
    <location>
        <begin position="74"/>
        <end position="270"/>
    </location>
</feature>
<dbReference type="Proteomes" id="UP000186218">
    <property type="component" value="Unassembled WGS sequence"/>
</dbReference>
<reference evidence="2 3" key="1">
    <citation type="submission" date="2017-01" db="EMBL/GenBank/DDBJ databases">
        <authorList>
            <person name="Mah S.A."/>
            <person name="Swanson W.J."/>
            <person name="Moy G.W."/>
            <person name="Vacquier V.D."/>
        </authorList>
    </citation>
    <scope>NUCLEOTIDE SEQUENCE [LARGE SCALE GENOMIC DNA]</scope>
    <source>
        <strain evidence="2 3">CPCC 203464</strain>
    </source>
</reference>
<organism evidence="2 3">
    <name type="scientific">Williamsia sterculiae</name>
    <dbReference type="NCBI Taxonomy" id="1344003"/>
    <lineage>
        <taxon>Bacteria</taxon>
        <taxon>Bacillati</taxon>
        <taxon>Actinomycetota</taxon>
        <taxon>Actinomycetes</taxon>
        <taxon>Mycobacteriales</taxon>
        <taxon>Nocardiaceae</taxon>
        <taxon>Williamsia</taxon>
    </lineage>
</organism>
<name>A0A1N7H9W2_9NOCA</name>
<protein>
    <recommendedName>
        <fullName evidence="1">ER-bound oxygenase mpaB/mpaB'/Rubber oxygenase catalytic domain-containing protein</fullName>
    </recommendedName>
</protein>
<gene>
    <name evidence="2" type="ORF">SAMN05445060_3798</name>
</gene>
<dbReference type="RefSeq" id="WP_083710366.1">
    <property type="nucleotide sequence ID" value="NZ_FTNT01000013.1"/>
</dbReference>
<sequence>MSRLSTLPRPSGVVAGVRAVARRYATERRYDRLAEINRLDPDIDYEEIARLHATLEFPWDTQQALSFALFRTYAVPTVGHLLYETGEFTERVQKRYDDTGLLLDEVLQSGLSSVDGRNAVRRINQMHKAYDISNEDFLYVLATFVVTPVRWLERFGWRPVSEVEVRAGTNYYRALGRHMNISGIPGDYDGFAELLDTYEAENFAFDEGARKVGDATLELMTTFVPFSWLPAPVVRRFAYALMDEHLLDAFRYPHPHRWERMSATAGLRLRATVVRLLPVRTERVRQVDSSTMRSYPQGFSIDELGTFPRGCPVAHSGAGVPTPDHAHVG</sequence>
<dbReference type="InterPro" id="IPR018713">
    <property type="entry name" value="MPAB/Lcp_cat_dom"/>
</dbReference>
<proteinExistence type="predicted"/>
<evidence type="ECO:0000259" key="1">
    <source>
        <dbReference type="Pfam" id="PF09995"/>
    </source>
</evidence>